<dbReference type="Pfam" id="PF00849">
    <property type="entry name" value="PseudoU_synth_2"/>
    <property type="match status" value="1"/>
</dbReference>
<feature type="compositionally biased region" description="Basic and acidic residues" evidence="3">
    <location>
        <begin position="1"/>
        <end position="34"/>
    </location>
</feature>
<dbReference type="GO" id="GO:0000455">
    <property type="term" value="P:enzyme-directed rRNA pseudouridine synthesis"/>
    <property type="evidence" value="ECO:0007669"/>
    <property type="project" value="TreeGrafter"/>
</dbReference>
<feature type="compositionally biased region" description="Basic and acidic residues" evidence="3">
    <location>
        <begin position="362"/>
        <end position="374"/>
    </location>
</feature>
<reference evidence="5 6" key="1">
    <citation type="submission" date="2023-03" db="EMBL/GenBank/DDBJ databases">
        <title>Genome sequence of Lichtheimia ornata CBS 291.66.</title>
        <authorList>
            <person name="Mohabir J.T."/>
            <person name="Shea T.P."/>
            <person name="Kurbessoian T."/>
            <person name="Berby B."/>
            <person name="Fontaine J."/>
            <person name="Livny J."/>
            <person name="Gnirke A."/>
            <person name="Stajich J.E."/>
            <person name="Cuomo C.A."/>
        </authorList>
    </citation>
    <scope>NUCLEOTIDE SEQUENCE [LARGE SCALE GENOMIC DNA]</scope>
    <source>
        <strain evidence="5">CBS 291.66</strain>
    </source>
</reference>
<dbReference type="InterPro" id="IPR006145">
    <property type="entry name" value="PsdUridine_synth_RsuA/RluA"/>
</dbReference>
<evidence type="ECO:0000313" key="6">
    <source>
        <dbReference type="Proteomes" id="UP001234581"/>
    </source>
</evidence>
<gene>
    <name evidence="5" type="ORF">O0I10_004114</name>
</gene>
<evidence type="ECO:0000259" key="4">
    <source>
        <dbReference type="Pfam" id="PF00849"/>
    </source>
</evidence>
<dbReference type="PANTHER" id="PTHR21600:SF40">
    <property type="entry name" value="PSEUDOURIDYLATE SYNTHASE RPUSD2"/>
    <property type="match status" value="1"/>
</dbReference>
<dbReference type="InterPro" id="IPR050188">
    <property type="entry name" value="RluA_PseudoU_synthase"/>
</dbReference>
<comment type="function">
    <text evidence="2">Responsible for synthesis of pseudouridine from uracil.</text>
</comment>
<dbReference type="GO" id="GO:0009982">
    <property type="term" value="F:pseudouridine synthase activity"/>
    <property type="evidence" value="ECO:0007669"/>
    <property type="project" value="InterPro"/>
</dbReference>
<keyword evidence="2" id="KW-0413">Isomerase</keyword>
<proteinExistence type="inferred from homology"/>
<evidence type="ECO:0000313" key="5">
    <source>
        <dbReference type="EMBL" id="KAJ8660252.1"/>
    </source>
</evidence>
<dbReference type="InterPro" id="IPR020103">
    <property type="entry name" value="PsdUridine_synth_cat_dom_sf"/>
</dbReference>
<dbReference type="EMBL" id="JARTCD010000014">
    <property type="protein sequence ID" value="KAJ8660252.1"/>
    <property type="molecule type" value="Genomic_DNA"/>
</dbReference>
<dbReference type="NCBIfam" id="TIGR00005">
    <property type="entry name" value="rluA_subfam"/>
    <property type="match status" value="1"/>
</dbReference>
<protein>
    <recommendedName>
        <fullName evidence="2">Pseudouridine synthase</fullName>
        <ecNumber evidence="2">5.4.99.-</ecNumber>
    </recommendedName>
</protein>
<dbReference type="CDD" id="cd02557">
    <property type="entry name" value="PseudoU_synth_ScRIB2"/>
    <property type="match status" value="1"/>
</dbReference>
<dbReference type="InterPro" id="IPR006225">
    <property type="entry name" value="PsdUridine_synth_RluC/D"/>
</dbReference>
<dbReference type="AlphaFoldDB" id="A0AAD7V704"/>
<name>A0AAD7V704_9FUNG</name>
<comment type="caution">
    <text evidence="5">The sequence shown here is derived from an EMBL/GenBank/DDBJ whole genome shotgun (WGS) entry which is preliminary data.</text>
</comment>
<keyword evidence="6" id="KW-1185">Reference proteome</keyword>
<feature type="region of interest" description="Disordered" evidence="3">
    <location>
        <begin position="1"/>
        <end position="55"/>
    </location>
</feature>
<feature type="region of interest" description="Disordered" evidence="3">
    <location>
        <begin position="357"/>
        <end position="389"/>
    </location>
</feature>
<dbReference type="InterPro" id="IPR006224">
    <property type="entry name" value="PsdUridine_synth_RluA-like_CS"/>
</dbReference>
<dbReference type="EC" id="5.4.99.-" evidence="2"/>
<accession>A0AAD7V704</accession>
<dbReference type="Proteomes" id="UP001234581">
    <property type="component" value="Unassembled WGS sequence"/>
</dbReference>
<comment type="similarity">
    <text evidence="2">Belongs to the pseudouridine synthase RluA family.</text>
</comment>
<evidence type="ECO:0000256" key="2">
    <source>
        <dbReference type="RuleBase" id="RU362028"/>
    </source>
</evidence>
<dbReference type="Gene3D" id="3.30.2350.10">
    <property type="entry name" value="Pseudouridine synthase"/>
    <property type="match status" value="1"/>
</dbReference>
<dbReference type="GO" id="GO:0003723">
    <property type="term" value="F:RNA binding"/>
    <property type="evidence" value="ECO:0007669"/>
    <property type="project" value="InterPro"/>
</dbReference>
<dbReference type="GeneID" id="83211527"/>
<feature type="active site" evidence="1">
    <location>
        <position position="206"/>
    </location>
</feature>
<comment type="catalytic activity">
    <reaction evidence="2">
        <text>a uridine in RNA = a pseudouridine in RNA</text>
        <dbReference type="Rhea" id="RHEA:48348"/>
        <dbReference type="Rhea" id="RHEA-COMP:12068"/>
        <dbReference type="Rhea" id="RHEA-COMP:12069"/>
        <dbReference type="ChEBI" id="CHEBI:65314"/>
        <dbReference type="ChEBI" id="CHEBI:65315"/>
    </reaction>
</comment>
<sequence>MADTLATDKESAEHQQQEIEVSHESTGQKRKTDDESTDQPAQKQRRVKKQRQKDFRDTNDLDNVEYVIENGLRKVKPYFFEYRAYAKGRWMKREILNVFKEEFQDRDEKYYRHAIETGLITINGERVPLDYVIMNNDILGHKIHRHEPIVTAESIDIVHRDDDLLVINKPGGIPVHPAGRYRHNTVIHVLRKELGVSRLYPANRLDRPTSGLMLIGLNSERARQFESQMVQGKIQKEYVCRVVGEFPEGEITCDAPIKTISYKLSLNYVHQDGKECKTVFERLSYNGKTSVVRCRPKTGRTHQIRVHLRYLGYPIANDPTYSDDQPWSPLMGYGQTLDDEQADKVVQKVLEASKFPEGMWNDNDKETTDDKVKEEEEEDDETPKAQKPRCKECGLVLTEEPKYRELKIWLHAWRYAGEGWAYETKIPDWAQESFVE</sequence>
<dbReference type="RefSeq" id="XP_058345165.1">
    <property type="nucleotide sequence ID" value="XM_058484177.1"/>
</dbReference>
<evidence type="ECO:0000256" key="1">
    <source>
        <dbReference type="PIRSR" id="PIRSR606225-1"/>
    </source>
</evidence>
<evidence type="ECO:0000256" key="3">
    <source>
        <dbReference type="SAM" id="MobiDB-lite"/>
    </source>
</evidence>
<dbReference type="PROSITE" id="PS01129">
    <property type="entry name" value="PSI_RLU"/>
    <property type="match status" value="1"/>
</dbReference>
<feature type="domain" description="Pseudouridine synthase RsuA/RluA-like" evidence="4">
    <location>
        <begin position="163"/>
        <end position="309"/>
    </location>
</feature>
<dbReference type="SUPFAM" id="SSF55120">
    <property type="entry name" value="Pseudouridine synthase"/>
    <property type="match status" value="1"/>
</dbReference>
<dbReference type="PANTHER" id="PTHR21600">
    <property type="entry name" value="MITOCHONDRIAL RNA PSEUDOURIDINE SYNTHASE"/>
    <property type="match status" value="1"/>
</dbReference>
<organism evidence="5 6">
    <name type="scientific">Lichtheimia ornata</name>
    <dbReference type="NCBI Taxonomy" id="688661"/>
    <lineage>
        <taxon>Eukaryota</taxon>
        <taxon>Fungi</taxon>
        <taxon>Fungi incertae sedis</taxon>
        <taxon>Mucoromycota</taxon>
        <taxon>Mucoromycotina</taxon>
        <taxon>Mucoromycetes</taxon>
        <taxon>Mucorales</taxon>
        <taxon>Lichtheimiaceae</taxon>
        <taxon>Lichtheimia</taxon>
    </lineage>
</organism>